<feature type="coiled-coil region" evidence="1">
    <location>
        <begin position="446"/>
        <end position="480"/>
    </location>
</feature>
<keyword evidence="5" id="KW-1185">Reference proteome</keyword>
<feature type="region of interest" description="Disordered" evidence="2">
    <location>
        <begin position="100"/>
        <end position="127"/>
    </location>
</feature>
<evidence type="ECO:0000256" key="1">
    <source>
        <dbReference type="SAM" id="Coils"/>
    </source>
</evidence>
<feature type="compositionally biased region" description="Basic and acidic residues" evidence="2">
    <location>
        <begin position="117"/>
        <end position="127"/>
    </location>
</feature>
<reference evidence="4 5" key="1">
    <citation type="submission" date="2024-02" db="EMBL/GenBank/DDBJ databases">
        <authorList>
            <person name="Chen Y."/>
            <person name="Shah S."/>
            <person name="Dougan E. K."/>
            <person name="Thang M."/>
            <person name="Chan C."/>
        </authorList>
    </citation>
    <scope>NUCLEOTIDE SEQUENCE [LARGE SCALE GENOMIC DNA]</scope>
</reference>
<sequence>MKNAMKYLWAFLLPLLRAEDDPKQYPVTKVVNLLKDMQKKLEVEAEEDEEVDEKMKCWCKDTEQSKAESIAGTESQLTSLGALIETSAAEAVRLSSEIGGHEGDLASSQNSLSAAEAQRKKQQETFAEEEKQIEESLTGVDAALDHLQPTSFLATAATGATKDEALRLIDELQRKHSRLLRGSVPHRRTLMLAAGDARLDVDTTPATGEVVGILSSMKDTMATNLNQTRSEELESAETFNGLRKAKLTEIQATEEAILSKKQQKAKADTTEVRAKKDLEDAQASLLVDKQFLEDAKVKCEAHAAEYAERVKVRNEELVGCSKAAAILSDDSARDTFSRTFNAAFLQLGRANRTQAEQAAAVLAKAAAKSHDARLVAVSHMVRTDAFDQVKQEIDSMVRQLKKVQQEEVSSKDSCVQRLHENSLDTTKSSNSKAQMDSKVSGLQDLVSQTNHSIKTLKLEIEELKSEMKTAKTDMELRQNESSEIIKDQKHTQELLSRALEVLGNVYGQSLLQEAGPDAGSSAVMLLLQQIIGDAKVLQAKAETDFEAAVKDYKQFKDDATVAITTKEQSLVDLGVEKSESKADLLEAHAEATELEKELASLGETKAALREECDLLMNKFDLRQEAREQEIDALVTAKSIL</sequence>
<evidence type="ECO:0000313" key="5">
    <source>
        <dbReference type="Proteomes" id="UP001642464"/>
    </source>
</evidence>
<feature type="non-terminal residue" evidence="4">
    <location>
        <position position="640"/>
    </location>
</feature>
<comment type="caution">
    <text evidence="4">The sequence shown here is derived from an EMBL/GenBank/DDBJ whole genome shotgun (WGS) entry which is preliminary data.</text>
</comment>
<name>A0ABP0NFR9_9DINO</name>
<organism evidence="4 5">
    <name type="scientific">Durusdinium trenchii</name>
    <dbReference type="NCBI Taxonomy" id="1381693"/>
    <lineage>
        <taxon>Eukaryota</taxon>
        <taxon>Sar</taxon>
        <taxon>Alveolata</taxon>
        <taxon>Dinophyceae</taxon>
        <taxon>Suessiales</taxon>
        <taxon>Symbiodiniaceae</taxon>
        <taxon>Durusdinium</taxon>
    </lineage>
</organism>
<feature type="coiled-coil region" evidence="1">
    <location>
        <begin position="575"/>
        <end position="618"/>
    </location>
</feature>
<feature type="signal peptide" evidence="3">
    <location>
        <begin position="1"/>
        <end position="18"/>
    </location>
</feature>
<accession>A0ABP0NFR9</accession>
<evidence type="ECO:0000256" key="2">
    <source>
        <dbReference type="SAM" id="MobiDB-lite"/>
    </source>
</evidence>
<protein>
    <submittedName>
        <fullName evidence="4">Uncharacterized protein</fullName>
    </submittedName>
</protein>
<gene>
    <name evidence="4" type="ORF">SCF082_LOCUS32513</name>
</gene>
<evidence type="ECO:0000256" key="3">
    <source>
        <dbReference type="SAM" id="SignalP"/>
    </source>
</evidence>
<feature type="chain" id="PRO_5046183758" evidence="3">
    <location>
        <begin position="19"/>
        <end position="640"/>
    </location>
</feature>
<dbReference type="Proteomes" id="UP001642464">
    <property type="component" value="Unassembled WGS sequence"/>
</dbReference>
<evidence type="ECO:0000313" key="4">
    <source>
        <dbReference type="EMBL" id="CAK9062391.1"/>
    </source>
</evidence>
<keyword evidence="1" id="KW-0175">Coiled coil</keyword>
<proteinExistence type="predicted"/>
<keyword evidence="3" id="KW-0732">Signal</keyword>
<dbReference type="EMBL" id="CAXAMM010028202">
    <property type="protein sequence ID" value="CAK9062391.1"/>
    <property type="molecule type" value="Genomic_DNA"/>
</dbReference>